<accession>A0AAV5DW08</accession>
<evidence type="ECO:0000313" key="2">
    <source>
        <dbReference type="EMBL" id="GJN14110.1"/>
    </source>
</evidence>
<keyword evidence="3" id="KW-1185">Reference proteome</keyword>
<dbReference type="EMBL" id="BQKI01000071">
    <property type="protein sequence ID" value="GJN14110.1"/>
    <property type="molecule type" value="Genomic_DNA"/>
</dbReference>
<feature type="region of interest" description="Disordered" evidence="1">
    <location>
        <begin position="1"/>
        <end position="28"/>
    </location>
</feature>
<sequence>MITRPCMSDIANTDSTTAALEPPTPSTATAPDALHCLHSCDPAAPDARRGVAPFTASPPTVLDPCCRPLPSLPTPSTASPPAAPGALRGCPTGNGVPAGTGTGEIFPVKLNGTGILSLAPRG</sequence>
<dbReference type="AlphaFoldDB" id="A0AAV5DW08"/>
<protein>
    <submittedName>
        <fullName evidence="2">Uncharacterized protein</fullName>
    </submittedName>
</protein>
<reference evidence="2" key="2">
    <citation type="submission" date="2021-12" db="EMBL/GenBank/DDBJ databases">
        <title>Resequencing data analysis of finger millet.</title>
        <authorList>
            <person name="Hatakeyama M."/>
            <person name="Aluri S."/>
            <person name="Balachadran M.T."/>
            <person name="Sivarajan S.R."/>
            <person name="Poveda L."/>
            <person name="Shimizu-Inatsugi R."/>
            <person name="Schlapbach R."/>
            <person name="Sreeman S.M."/>
            <person name="Shimizu K.K."/>
        </authorList>
    </citation>
    <scope>NUCLEOTIDE SEQUENCE</scope>
</reference>
<feature type="compositionally biased region" description="Low complexity" evidence="1">
    <location>
        <begin position="16"/>
        <end position="28"/>
    </location>
</feature>
<feature type="region of interest" description="Disordered" evidence="1">
    <location>
        <begin position="66"/>
        <end position="104"/>
    </location>
</feature>
<organism evidence="2 3">
    <name type="scientific">Eleusine coracana subsp. coracana</name>
    <dbReference type="NCBI Taxonomy" id="191504"/>
    <lineage>
        <taxon>Eukaryota</taxon>
        <taxon>Viridiplantae</taxon>
        <taxon>Streptophyta</taxon>
        <taxon>Embryophyta</taxon>
        <taxon>Tracheophyta</taxon>
        <taxon>Spermatophyta</taxon>
        <taxon>Magnoliopsida</taxon>
        <taxon>Liliopsida</taxon>
        <taxon>Poales</taxon>
        <taxon>Poaceae</taxon>
        <taxon>PACMAD clade</taxon>
        <taxon>Chloridoideae</taxon>
        <taxon>Cynodonteae</taxon>
        <taxon>Eleusininae</taxon>
        <taxon>Eleusine</taxon>
    </lineage>
</organism>
<reference evidence="2" key="1">
    <citation type="journal article" date="2018" name="DNA Res.">
        <title>Multiple hybrid de novo genome assembly of finger millet, an orphan allotetraploid crop.</title>
        <authorList>
            <person name="Hatakeyama M."/>
            <person name="Aluri S."/>
            <person name="Balachadran M.T."/>
            <person name="Sivarajan S.R."/>
            <person name="Patrignani A."/>
            <person name="Gruter S."/>
            <person name="Poveda L."/>
            <person name="Shimizu-Inatsugi R."/>
            <person name="Baeten J."/>
            <person name="Francoijs K.J."/>
            <person name="Nataraja K.N."/>
            <person name="Reddy Y.A.N."/>
            <person name="Phadnis S."/>
            <person name="Ravikumar R.L."/>
            <person name="Schlapbach R."/>
            <person name="Sreeman S.M."/>
            <person name="Shimizu K.K."/>
        </authorList>
    </citation>
    <scope>NUCLEOTIDE SEQUENCE</scope>
</reference>
<dbReference type="Proteomes" id="UP001054889">
    <property type="component" value="Unassembled WGS sequence"/>
</dbReference>
<evidence type="ECO:0000313" key="3">
    <source>
        <dbReference type="Proteomes" id="UP001054889"/>
    </source>
</evidence>
<comment type="caution">
    <text evidence="2">The sequence shown here is derived from an EMBL/GenBank/DDBJ whole genome shotgun (WGS) entry which is preliminary data.</text>
</comment>
<proteinExistence type="predicted"/>
<evidence type="ECO:0000256" key="1">
    <source>
        <dbReference type="SAM" id="MobiDB-lite"/>
    </source>
</evidence>
<name>A0AAV5DW08_ELECO</name>
<gene>
    <name evidence="2" type="primary">gb00892</name>
    <name evidence="2" type="ORF">PR202_gb00892</name>
</gene>